<dbReference type="PANTHER" id="PTHR11113">
    <property type="entry name" value="N-ACETYLGLUCOSAMINE-6-PHOSPHATE DEACETYLASE"/>
    <property type="match status" value="1"/>
</dbReference>
<evidence type="ECO:0000259" key="3">
    <source>
        <dbReference type="Pfam" id="PF01979"/>
    </source>
</evidence>
<dbReference type="EMBL" id="KF119096">
    <property type="protein sequence ID" value="AIA86361.1"/>
    <property type="molecule type" value="Genomic_DNA"/>
</dbReference>
<comment type="similarity">
    <text evidence="1">Belongs to the metallo-dependent hydrolases superfamily. NagA family.</text>
</comment>
<dbReference type="GO" id="GO:0008448">
    <property type="term" value="F:N-acetylglucosamine-6-phosphate deacetylase activity"/>
    <property type="evidence" value="ECO:0007669"/>
    <property type="project" value="TreeGrafter"/>
</dbReference>
<dbReference type="InterPro" id="IPR011059">
    <property type="entry name" value="Metal-dep_hydrolase_composite"/>
</dbReference>
<dbReference type="Gene3D" id="2.30.40.10">
    <property type="entry name" value="Urease, subunit C, domain 1"/>
    <property type="match status" value="1"/>
</dbReference>
<evidence type="ECO:0000256" key="1">
    <source>
        <dbReference type="ARBA" id="ARBA00010716"/>
    </source>
</evidence>
<evidence type="ECO:0000256" key="2">
    <source>
        <dbReference type="ARBA" id="ARBA00022801"/>
    </source>
</evidence>
<dbReference type="PANTHER" id="PTHR11113:SF14">
    <property type="entry name" value="N-ACETYLGLUCOSAMINE-6-PHOSPHATE DEACETYLASE"/>
    <property type="match status" value="1"/>
</dbReference>
<keyword evidence="2" id="KW-0378">Hydrolase</keyword>
<sequence>MYSVGSSRFEVLETGKIVVAGQREYLAGSGVQTDVCVARMVAMTGCSLADAWAMASTNPAQFLNVEIGGLVPGAVADFVLFDHDPQAGAIRIRRTITRGETRFES</sequence>
<dbReference type="InterPro" id="IPR006680">
    <property type="entry name" value="Amidohydro-rel"/>
</dbReference>
<dbReference type="InterPro" id="IPR032466">
    <property type="entry name" value="Metal_Hydrolase"/>
</dbReference>
<reference evidence="4" key="1">
    <citation type="journal article" date="2013" name="Environ. Microbiol.">
        <title>Seasonally variable intestinal metagenomes of the red palm weevil (Rhynchophorus ferrugineus).</title>
        <authorList>
            <person name="Jia S."/>
            <person name="Zhang X."/>
            <person name="Zhang G."/>
            <person name="Yin A."/>
            <person name="Zhang S."/>
            <person name="Li F."/>
            <person name="Wang L."/>
            <person name="Zhao D."/>
            <person name="Yun Q."/>
            <person name="Tala"/>
            <person name="Wang J."/>
            <person name="Sun G."/>
            <person name="Baabdullah M."/>
            <person name="Yu X."/>
            <person name="Hu S."/>
            <person name="Al-Mssallem I.S."/>
            <person name="Yu J."/>
        </authorList>
    </citation>
    <scope>NUCLEOTIDE SEQUENCE</scope>
</reference>
<name>A0A060C0V9_9BACT</name>
<organism evidence="4">
    <name type="scientific">uncultured Pirellula sp</name>
    <dbReference type="NCBI Taxonomy" id="298571"/>
    <lineage>
        <taxon>Bacteria</taxon>
        <taxon>Pseudomonadati</taxon>
        <taxon>Planctomycetota</taxon>
        <taxon>Planctomycetia</taxon>
        <taxon>Pirellulales</taxon>
        <taxon>Pirellulaceae</taxon>
        <taxon>Pirellula</taxon>
        <taxon>environmental samples</taxon>
    </lineage>
</organism>
<dbReference type="SUPFAM" id="SSF51556">
    <property type="entry name" value="Metallo-dependent hydrolases"/>
    <property type="match status" value="1"/>
</dbReference>
<proteinExistence type="inferred from homology"/>
<dbReference type="GO" id="GO:0006046">
    <property type="term" value="P:N-acetylglucosamine catabolic process"/>
    <property type="evidence" value="ECO:0007669"/>
    <property type="project" value="TreeGrafter"/>
</dbReference>
<evidence type="ECO:0000313" key="4">
    <source>
        <dbReference type="EMBL" id="AIA86361.1"/>
    </source>
</evidence>
<dbReference type="Pfam" id="PF01979">
    <property type="entry name" value="Amidohydro_1"/>
    <property type="match status" value="1"/>
</dbReference>
<protein>
    <submittedName>
        <fullName evidence="4">CAZy families CE9 protein</fullName>
    </submittedName>
</protein>
<dbReference type="Gene3D" id="3.20.20.140">
    <property type="entry name" value="Metal-dependent hydrolases"/>
    <property type="match status" value="1"/>
</dbReference>
<dbReference type="AlphaFoldDB" id="A0A060C0V9"/>
<accession>A0A060C0V9</accession>
<feature type="domain" description="Amidohydrolase-related" evidence="3">
    <location>
        <begin position="28"/>
        <end position="86"/>
    </location>
</feature>